<protein>
    <recommendedName>
        <fullName evidence="1">UPF0738 protein BsIDN1_21490</fullName>
    </recommendedName>
</protein>
<dbReference type="HAMAP" id="MF_01861">
    <property type="entry name" value="UPF0738"/>
    <property type="match status" value="1"/>
</dbReference>
<name>A0A5S9M6G7_BACIA</name>
<dbReference type="Pfam" id="PF19785">
    <property type="entry name" value="UPF0738"/>
    <property type="match status" value="1"/>
</dbReference>
<gene>
    <name evidence="2" type="primary">yjbL</name>
    <name evidence="2" type="ORF">BsIDN1_21490</name>
</gene>
<comment type="similarity">
    <text evidence="1">Belongs to the UPF0738 family.</text>
</comment>
<evidence type="ECO:0000313" key="3">
    <source>
        <dbReference type="Proteomes" id="UP000464658"/>
    </source>
</evidence>
<evidence type="ECO:0000313" key="2">
    <source>
        <dbReference type="EMBL" id="BBP88531.1"/>
    </source>
</evidence>
<organism evidence="2 3">
    <name type="scientific">Bacillus safensis</name>
    <dbReference type="NCBI Taxonomy" id="561879"/>
    <lineage>
        <taxon>Bacteria</taxon>
        <taxon>Bacillati</taxon>
        <taxon>Bacillota</taxon>
        <taxon>Bacilli</taxon>
        <taxon>Bacillales</taxon>
        <taxon>Bacillaceae</taxon>
        <taxon>Bacillus</taxon>
    </lineage>
</organism>
<dbReference type="AlphaFoldDB" id="A0A5S9M6G7"/>
<sequence>MMQNRIEITEATLKEDRLILTIQSEEQIQKAKASGQMLVDSDHFAFVYILETEESFSYLILGEHTWAPLKEAMNRDIPVYLASDEHSLELIQLQQELHYLIDNIKDNANYGDMEEKVKSTFL</sequence>
<dbReference type="InterPro" id="IPR020908">
    <property type="entry name" value="UPF0738"/>
</dbReference>
<reference evidence="2 3" key="1">
    <citation type="submission" date="2019-12" db="EMBL/GenBank/DDBJ databases">
        <title>Full genome sequence of a Bacillus safensis strain isolated from commercially available natto in Indonesia.</title>
        <authorList>
            <person name="Yoshida M."/>
            <person name="Uomi M."/>
            <person name="Waturangi D."/>
            <person name="Ekaputri J.J."/>
            <person name="Setiamarga D.H.E."/>
        </authorList>
    </citation>
    <scope>NUCLEOTIDE SEQUENCE [LARGE SCALE GENOMIC DNA]</scope>
    <source>
        <strain evidence="2 3">IDN1</strain>
    </source>
</reference>
<dbReference type="EMBL" id="AP021906">
    <property type="protein sequence ID" value="BBP88531.1"/>
    <property type="molecule type" value="Genomic_DNA"/>
</dbReference>
<evidence type="ECO:0000256" key="1">
    <source>
        <dbReference type="HAMAP-Rule" id="MF_01861"/>
    </source>
</evidence>
<accession>A0A5S9M6G7</accession>
<dbReference type="Proteomes" id="UP000464658">
    <property type="component" value="Chromosome"/>
</dbReference>
<proteinExistence type="inferred from homology"/>